<name>A0A645F886_9ZZZZ</name>
<dbReference type="Pfam" id="PF02522">
    <property type="entry name" value="Antibiotic_NAT"/>
    <property type="match status" value="1"/>
</dbReference>
<reference evidence="4" key="1">
    <citation type="submission" date="2019-08" db="EMBL/GenBank/DDBJ databases">
        <authorList>
            <person name="Kucharzyk K."/>
            <person name="Murdoch R.W."/>
            <person name="Higgins S."/>
            <person name="Loffler F."/>
        </authorList>
    </citation>
    <scope>NUCLEOTIDE SEQUENCE</scope>
</reference>
<dbReference type="AlphaFoldDB" id="A0A645F886"/>
<dbReference type="EMBL" id="VSSQ01056726">
    <property type="protein sequence ID" value="MPN10568.1"/>
    <property type="molecule type" value="Genomic_DNA"/>
</dbReference>
<dbReference type="GO" id="GO:0046677">
    <property type="term" value="P:response to antibiotic"/>
    <property type="evidence" value="ECO:0007669"/>
    <property type="project" value="InterPro"/>
</dbReference>
<evidence type="ECO:0000256" key="3">
    <source>
        <dbReference type="ARBA" id="ARBA00023315"/>
    </source>
</evidence>
<evidence type="ECO:0000313" key="4">
    <source>
        <dbReference type="EMBL" id="MPN10568.1"/>
    </source>
</evidence>
<comment type="similarity">
    <text evidence="1">Belongs to the antibiotic N-acetyltransferase family.</text>
</comment>
<keyword evidence="2 4" id="KW-0808">Transferase</keyword>
<dbReference type="EC" id="2.3.1.-" evidence="4"/>
<comment type="caution">
    <text evidence="4">The sequence shown here is derived from an EMBL/GenBank/DDBJ whole genome shotgun (WGS) entry which is preliminary data.</text>
</comment>
<proteinExistence type="inferred from homology"/>
<sequence length="228" mass="25363">MRRVGPVAGGADTVIDALLEVLGPEGTLLMSAVSGNVNPDQPVFHVRYTPATVGTLVNVFMDRPGVVRSLHPVHSVAACGPRAEFFTAGHLEARTPWSPDSPYGKLMRNRGFILFLGTNFTCNTCLHALEIEARIPGLHTRETSPLHVCDYQNQWHEIDHHWHSPKKDYYIDMEHLVDAAGGMTIGQVGEGLSRLVDAEILRRTLLPIFQHTPELAIKRLSDNDFIWE</sequence>
<organism evidence="4">
    <name type="scientific">bioreactor metagenome</name>
    <dbReference type="NCBI Taxonomy" id="1076179"/>
    <lineage>
        <taxon>unclassified sequences</taxon>
        <taxon>metagenomes</taxon>
        <taxon>ecological metagenomes</taxon>
    </lineage>
</organism>
<dbReference type="PANTHER" id="PTHR11104">
    <property type="entry name" value="AMINOGLYCOSIDE N3-ACETYLTRANSFERASE"/>
    <property type="match status" value="1"/>
</dbReference>
<evidence type="ECO:0000256" key="2">
    <source>
        <dbReference type="ARBA" id="ARBA00022679"/>
    </source>
</evidence>
<dbReference type="GO" id="GO:0008080">
    <property type="term" value="F:N-acetyltransferase activity"/>
    <property type="evidence" value="ECO:0007669"/>
    <property type="project" value="InterPro"/>
</dbReference>
<keyword evidence="3 4" id="KW-0012">Acyltransferase</keyword>
<dbReference type="InterPro" id="IPR028345">
    <property type="entry name" value="Antibiotic_NAT-like"/>
</dbReference>
<gene>
    <name evidence="4" type="primary">yokD</name>
    <name evidence="4" type="ORF">SDC9_157863</name>
</gene>
<dbReference type="InterPro" id="IPR003679">
    <property type="entry name" value="Amioglycoside_AcTrfase"/>
</dbReference>
<dbReference type="SUPFAM" id="SSF110710">
    <property type="entry name" value="TTHA0583/YokD-like"/>
    <property type="match status" value="1"/>
</dbReference>
<protein>
    <submittedName>
        <fullName evidence="4">SPBc2 prophage-derived aminoglycoside N(3')-acetyltransferase-like protein YokD</fullName>
        <ecNumber evidence="4">2.3.1.-</ecNumber>
    </submittedName>
</protein>
<evidence type="ECO:0000256" key="1">
    <source>
        <dbReference type="ARBA" id="ARBA00006383"/>
    </source>
</evidence>
<dbReference type="PANTHER" id="PTHR11104:SF0">
    <property type="entry name" value="SPBETA PROPHAGE-DERIVED AMINOGLYCOSIDE N(3')-ACETYLTRANSFERASE-LIKE PROTEIN YOKD"/>
    <property type="match status" value="1"/>
</dbReference>
<accession>A0A645F886</accession>